<evidence type="ECO:0008006" key="4">
    <source>
        <dbReference type="Google" id="ProtNLM"/>
    </source>
</evidence>
<keyword evidence="1" id="KW-0812">Transmembrane</keyword>
<feature type="transmembrane region" description="Helical" evidence="1">
    <location>
        <begin position="189"/>
        <end position="217"/>
    </location>
</feature>
<name>A0ABQ5YV57_9BURK</name>
<feature type="transmembrane region" description="Helical" evidence="1">
    <location>
        <begin position="78"/>
        <end position="97"/>
    </location>
</feature>
<organism evidence="2 3">
    <name type="scientific">Limnobacter litoralis</name>
    <dbReference type="NCBI Taxonomy" id="481366"/>
    <lineage>
        <taxon>Bacteria</taxon>
        <taxon>Pseudomonadati</taxon>
        <taxon>Pseudomonadota</taxon>
        <taxon>Betaproteobacteria</taxon>
        <taxon>Burkholderiales</taxon>
        <taxon>Burkholderiaceae</taxon>
        <taxon>Limnobacter</taxon>
    </lineage>
</organism>
<evidence type="ECO:0000313" key="2">
    <source>
        <dbReference type="EMBL" id="GLR27330.1"/>
    </source>
</evidence>
<keyword evidence="1" id="KW-0472">Membrane</keyword>
<dbReference type="PANTHER" id="PTHR31881">
    <property type="match status" value="1"/>
</dbReference>
<proteinExistence type="predicted"/>
<sequence length="231" mass="25855">MMSMLSQLTWLDAVALFFFALCWRGYGYVTDRNEGLGGRGLIQKTHQYRVLWAKELIKRSNRVPDTALIGYLVRSVSFYANTTIYIIAGVFALLGTMDRLINVTEGLPFSRDVSPGLLEIKVLLILTVFVIAYFKFTWSLRQFSLLSIMVGGAPEAGKDEESHVQDYTQKLAKISTLAGDEFNRGLRAYYFGIASVTWTIHPGLLMAFSAMIVLVLAQRDFNSAAVRALSD</sequence>
<feature type="transmembrane region" description="Helical" evidence="1">
    <location>
        <begin position="118"/>
        <end position="136"/>
    </location>
</feature>
<reference evidence="3" key="1">
    <citation type="journal article" date="2019" name="Int. J. Syst. Evol. Microbiol.">
        <title>The Global Catalogue of Microorganisms (GCM) 10K type strain sequencing project: providing services to taxonomists for standard genome sequencing and annotation.</title>
        <authorList>
            <consortium name="The Broad Institute Genomics Platform"/>
            <consortium name="The Broad Institute Genome Sequencing Center for Infectious Disease"/>
            <person name="Wu L."/>
            <person name="Ma J."/>
        </authorList>
    </citation>
    <scope>NUCLEOTIDE SEQUENCE [LARGE SCALE GENOMIC DNA]</scope>
    <source>
        <strain evidence="3">NBRC 105857</strain>
    </source>
</reference>
<dbReference type="RefSeq" id="WP_284282080.1">
    <property type="nucleotide sequence ID" value="NZ_BSOJ01000030.1"/>
</dbReference>
<comment type="caution">
    <text evidence="2">The sequence shown here is derived from an EMBL/GenBank/DDBJ whole genome shotgun (WGS) entry which is preliminary data.</text>
</comment>
<accession>A0ABQ5YV57</accession>
<dbReference type="PANTHER" id="PTHR31881:SF6">
    <property type="entry name" value="OS09G0494600 PROTEIN"/>
    <property type="match status" value="1"/>
</dbReference>
<gene>
    <name evidence="2" type="ORF">GCM10007875_24210</name>
</gene>
<protein>
    <recommendedName>
        <fullName evidence="4">DUF599 domain-containing protein</fullName>
    </recommendedName>
</protein>
<keyword evidence="1" id="KW-1133">Transmembrane helix</keyword>
<dbReference type="Proteomes" id="UP001156664">
    <property type="component" value="Unassembled WGS sequence"/>
</dbReference>
<evidence type="ECO:0000313" key="3">
    <source>
        <dbReference type="Proteomes" id="UP001156664"/>
    </source>
</evidence>
<evidence type="ECO:0000256" key="1">
    <source>
        <dbReference type="SAM" id="Phobius"/>
    </source>
</evidence>
<keyword evidence="3" id="KW-1185">Reference proteome</keyword>
<dbReference type="EMBL" id="BSOJ01000030">
    <property type="protein sequence ID" value="GLR27330.1"/>
    <property type="molecule type" value="Genomic_DNA"/>
</dbReference>
<dbReference type="InterPro" id="IPR006747">
    <property type="entry name" value="DUF599"/>
</dbReference>
<dbReference type="Pfam" id="PF04654">
    <property type="entry name" value="DUF599"/>
    <property type="match status" value="1"/>
</dbReference>